<keyword evidence="9" id="KW-1185">Reference proteome</keyword>
<dbReference type="FunFam" id="1.20.1160.11:FF:000001">
    <property type="entry name" value="Paired amphipathic helix protein Sin3"/>
    <property type="match status" value="1"/>
</dbReference>
<evidence type="ECO:0000313" key="9">
    <source>
        <dbReference type="Proteomes" id="UP000325081"/>
    </source>
</evidence>
<keyword evidence="2" id="KW-0678">Repressor</keyword>
<dbReference type="InterPro" id="IPR039774">
    <property type="entry name" value="Sin3-like"/>
</dbReference>
<dbReference type="PANTHER" id="PTHR12346">
    <property type="entry name" value="SIN3B-RELATED"/>
    <property type="match status" value="1"/>
</dbReference>
<feature type="region of interest" description="Disordered" evidence="6">
    <location>
        <begin position="170"/>
        <end position="200"/>
    </location>
</feature>
<dbReference type="GO" id="GO:0000122">
    <property type="term" value="P:negative regulation of transcription by RNA polymerase II"/>
    <property type="evidence" value="ECO:0007669"/>
    <property type="project" value="TreeGrafter"/>
</dbReference>
<proteinExistence type="predicted"/>
<evidence type="ECO:0000256" key="6">
    <source>
        <dbReference type="SAM" id="MobiDB-lite"/>
    </source>
</evidence>
<evidence type="ECO:0000259" key="7">
    <source>
        <dbReference type="SMART" id="SM00761"/>
    </source>
</evidence>
<organism evidence="8 9">
    <name type="scientific">Striga asiatica</name>
    <name type="common">Asiatic witchweed</name>
    <name type="synonym">Buchnera asiatica</name>
    <dbReference type="NCBI Taxonomy" id="4170"/>
    <lineage>
        <taxon>Eukaryota</taxon>
        <taxon>Viridiplantae</taxon>
        <taxon>Streptophyta</taxon>
        <taxon>Embryophyta</taxon>
        <taxon>Tracheophyta</taxon>
        <taxon>Spermatophyta</taxon>
        <taxon>Magnoliopsida</taxon>
        <taxon>eudicotyledons</taxon>
        <taxon>Gunneridae</taxon>
        <taxon>Pentapetalae</taxon>
        <taxon>asterids</taxon>
        <taxon>lamiids</taxon>
        <taxon>Lamiales</taxon>
        <taxon>Orobanchaceae</taxon>
        <taxon>Buchnereae</taxon>
        <taxon>Striga</taxon>
    </lineage>
</organism>
<name>A0A5A7PI58_STRAF</name>
<gene>
    <name evidence="8" type="ORF">STAS_08349</name>
</gene>
<dbReference type="InterPro" id="IPR036600">
    <property type="entry name" value="PAH_sf"/>
</dbReference>
<dbReference type="GO" id="GO:0003714">
    <property type="term" value="F:transcription corepressor activity"/>
    <property type="evidence" value="ECO:0007669"/>
    <property type="project" value="InterPro"/>
</dbReference>
<dbReference type="EMBL" id="BKCP01004583">
    <property type="protein sequence ID" value="GER32296.1"/>
    <property type="molecule type" value="Genomic_DNA"/>
</dbReference>
<keyword evidence="3" id="KW-0677">Repeat</keyword>
<dbReference type="Pfam" id="PF02671">
    <property type="entry name" value="PAH"/>
    <property type="match status" value="2"/>
</dbReference>
<dbReference type="Gene3D" id="1.20.1160.11">
    <property type="entry name" value="Paired amphipathic helix"/>
    <property type="match status" value="3"/>
</dbReference>
<dbReference type="Pfam" id="PF16879">
    <property type="entry name" value="Sin3a_C"/>
    <property type="match status" value="1"/>
</dbReference>
<dbReference type="InterPro" id="IPR031693">
    <property type="entry name" value="Sin3_C"/>
</dbReference>
<feature type="region of interest" description="Disordered" evidence="6">
    <location>
        <begin position="761"/>
        <end position="806"/>
    </location>
</feature>
<dbReference type="FunFam" id="1.20.1160.11:FF:000003">
    <property type="entry name" value="Paired amphipathic helix SIN3-like protein"/>
    <property type="match status" value="1"/>
</dbReference>
<evidence type="ECO:0000256" key="2">
    <source>
        <dbReference type="ARBA" id="ARBA00022491"/>
    </source>
</evidence>
<evidence type="ECO:0000256" key="5">
    <source>
        <dbReference type="PROSITE-ProRule" id="PRU00810"/>
    </source>
</evidence>
<feature type="domain" description="Histone deacetylase interacting" evidence="7">
    <location>
        <begin position="371"/>
        <end position="470"/>
    </location>
</feature>
<evidence type="ECO:0000313" key="8">
    <source>
        <dbReference type="EMBL" id="GER32296.1"/>
    </source>
</evidence>
<sequence>MSTTSDLQLTTTDALSYLKTVREVFHDKRDKYDEFIDIMKDFKAQIIDTTGVIRRVKELFKGYKDLILGFNAFLPKDYEITLSSDEEPFFRKKPVEFEEAVSFAKKIKARFQGDDHVYKAFLHILNLYRRDNKSITEVYQEVSVLFQNHADLLVEFTHFLPDISGAASVQNAQPSRNHVEKVEKGKGKQKDRDNYEWENDDGLGYRRKSAGRDGLAADQLPRGGMEGAESAFREKVMERLQAPENYEKISDCICSFKNKFVPAADFRKLVASLIGEHPDLMEACEDFITYVEKSGIKRINKKVFRSLKVDENGDYHDWEDRDETKDHDIREKDRHDRGLAFNSKDVPGQKIPCTSKDKSMAKPIHELDLSEFQSCTPSYRLLPENYPIPLASRRTEIGNQVLNDRWVSVTSGSEDHSFKHMHKNQYEETMFQCEDDRFELDMLLESVNATVKHVEELLDRMNAHTTKADTLSLRCIERLYGDHGLDVMDLLRKNAPAALPVILTRLKQKQEELARCRADFNKVWAGIYAKNYPKSLDHRSFYFKQQDTKNLSAKAMLAEIKEMAKKNQNEDESFLASIAAGYKQSIKPDMVFEYPDPEIQEDLHQLIKYSCGEVCTPEQRDNVMKVWTTFLEQVMGVPSRPSTTEKKEIADKENGLLDKSMESICEENDSPADGSPGGDNVGNKGDVLCDAPENGEMQIDANMKSAIKQASFLEEGTSSSVGVKDIKEEDLSVALKGPDCAVAACKTVPTPSQGLLEREEAELSPNRNHMEIDYPLSADNDTKEETTLSESENVVSDESEGEADGTEQIADHFVGKEKPFALRVARGLRGGVESCGVFYGNDSFYLLFRLHQMLYDRMMSAKLHSSSSGNKWKISNGANQTDSYAGFKNALRSLLNGSFDNAKFEDECRAIFGAESYAFFTLGKLIHKLVKQLQSIASDEMDNKLLQLYSYERSRNTKLFSDEVYHVNARFLLPNDNFYRIECLHCPTRLTIQLMRNEHEKFEPIAVSMDPEFAAYLKNELFMVVPERIWKLGLYLKRNKKKLYNADESSDFEKAMEGLVIHNGVKMKVNSLTKKVAYVLATEDFMYRTKGRRRVLYQ</sequence>
<protein>
    <submittedName>
        <fullName evidence="8">Paired amphipathic helix protein Sin3-like 4</fullName>
    </submittedName>
</protein>
<feature type="compositionally biased region" description="Acidic residues" evidence="6">
    <location>
        <begin position="795"/>
        <end position="805"/>
    </location>
</feature>
<accession>A0A5A7PI58</accession>
<dbReference type="GO" id="GO:0000785">
    <property type="term" value="C:chromatin"/>
    <property type="evidence" value="ECO:0007669"/>
    <property type="project" value="TreeGrafter"/>
</dbReference>
<dbReference type="OrthoDB" id="10265969at2759"/>
<dbReference type="InterPro" id="IPR003822">
    <property type="entry name" value="PAH"/>
</dbReference>
<dbReference type="SMART" id="SM00761">
    <property type="entry name" value="HDAC_interact"/>
    <property type="match status" value="1"/>
</dbReference>
<dbReference type="AlphaFoldDB" id="A0A5A7PI58"/>
<dbReference type="PROSITE" id="PS51477">
    <property type="entry name" value="PAH"/>
    <property type="match status" value="2"/>
</dbReference>
<evidence type="ECO:0000256" key="3">
    <source>
        <dbReference type="ARBA" id="ARBA00022737"/>
    </source>
</evidence>
<feature type="compositionally biased region" description="Basic and acidic residues" evidence="6">
    <location>
        <begin position="177"/>
        <end position="195"/>
    </location>
</feature>
<dbReference type="GO" id="GO:0000118">
    <property type="term" value="C:histone deacetylase complex"/>
    <property type="evidence" value="ECO:0007669"/>
    <property type="project" value="TreeGrafter"/>
</dbReference>
<dbReference type="SUPFAM" id="SSF47762">
    <property type="entry name" value="PAH2 domain"/>
    <property type="match status" value="3"/>
</dbReference>
<evidence type="ECO:0000256" key="4">
    <source>
        <dbReference type="ARBA" id="ARBA00023242"/>
    </source>
</evidence>
<dbReference type="Proteomes" id="UP000325081">
    <property type="component" value="Unassembled WGS sequence"/>
</dbReference>
<evidence type="ECO:0000256" key="1">
    <source>
        <dbReference type="ARBA" id="ARBA00004123"/>
    </source>
</evidence>
<reference evidence="9" key="1">
    <citation type="journal article" date="2019" name="Curr. Biol.">
        <title>Genome Sequence of Striga asiatica Provides Insight into the Evolution of Plant Parasitism.</title>
        <authorList>
            <person name="Yoshida S."/>
            <person name="Kim S."/>
            <person name="Wafula E.K."/>
            <person name="Tanskanen J."/>
            <person name="Kim Y.M."/>
            <person name="Honaas L."/>
            <person name="Yang Z."/>
            <person name="Spallek T."/>
            <person name="Conn C.E."/>
            <person name="Ichihashi Y."/>
            <person name="Cheong K."/>
            <person name="Cui S."/>
            <person name="Der J.P."/>
            <person name="Gundlach H."/>
            <person name="Jiao Y."/>
            <person name="Hori C."/>
            <person name="Ishida J.K."/>
            <person name="Kasahara H."/>
            <person name="Kiba T."/>
            <person name="Kim M.S."/>
            <person name="Koo N."/>
            <person name="Laohavisit A."/>
            <person name="Lee Y.H."/>
            <person name="Lumba S."/>
            <person name="McCourt P."/>
            <person name="Mortimer J.C."/>
            <person name="Mutuku J.M."/>
            <person name="Nomura T."/>
            <person name="Sasaki-Sekimoto Y."/>
            <person name="Seto Y."/>
            <person name="Wang Y."/>
            <person name="Wakatake T."/>
            <person name="Sakakibara H."/>
            <person name="Demura T."/>
            <person name="Yamaguchi S."/>
            <person name="Yoneyama K."/>
            <person name="Manabe R.I."/>
            <person name="Nelson D.C."/>
            <person name="Schulman A.H."/>
            <person name="Timko M.P."/>
            <person name="dePamphilis C.W."/>
            <person name="Choi D."/>
            <person name="Shirasu K."/>
        </authorList>
    </citation>
    <scope>NUCLEOTIDE SEQUENCE [LARGE SCALE GENOMIC DNA]</scope>
    <source>
        <strain evidence="9">cv. UVA1</strain>
    </source>
</reference>
<comment type="subcellular location">
    <subcellularLocation>
        <location evidence="1 5">Nucleus</location>
    </subcellularLocation>
</comment>
<keyword evidence="4 5" id="KW-0539">Nucleus</keyword>
<dbReference type="Pfam" id="PF08295">
    <property type="entry name" value="Sin3_corepress"/>
    <property type="match status" value="1"/>
</dbReference>
<comment type="caution">
    <text evidence="8">The sequence shown here is derived from an EMBL/GenBank/DDBJ whole genome shotgun (WGS) entry which is preliminary data.</text>
</comment>
<dbReference type="InterPro" id="IPR013194">
    <property type="entry name" value="HDAC_interact_dom"/>
</dbReference>
<dbReference type="PANTHER" id="PTHR12346:SF0">
    <property type="entry name" value="SIN3A, ISOFORM G"/>
    <property type="match status" value="1"/>
</dbReference>